<accession>A0ACB7XJD9</accession>
<organism evidence="1 2">
    <name type="scientific">Vaccinium darrowii</name>
    <dbReference type="NCBI Taxonomy" id="229202"/>
    <lineage>
        <taxon>Eukaryota</taxon>
        <taxon>Viridiplantae</taxon>
        <taxon>Streptophyta</taxon>
        <taxon>Embryophyta</taxon>
        <taxon>Tracheophyta</taxon>
        <taxon>Spermatophyta</taxon>
        <taxon>Magnoliopsida</taxon>
        <taxon>eudicotyledons</taxon>
        <taxon>Gunneridae</taxon>
        <taxon>Pentapetalae</taxon>
        <taxon>asterids</taxon>
        <taxon>Ericales</taxon>
        <taxon>Ericaceae</taxon>
        <taxon>Vaccinioideae</taxon>
        <taxon>Vaccinieae</taxon>
        <taxon>Vaccinium</taxon>
    </lineage>
</organism>
<reference evidence="1 2" key="1">
    <citation type="journal article" date="2021" name="Hortic Res">
        <title>High-quality reference genome and annotation aids understanding of berry development for evergreen blueberry (Vaccinium darrowii).</title>
        <authorList>
            <person name="Yu J."/>
            <person name="Hulse-Kemp A.M."/>
            <person name="Babiker E."/>
            <person name="Staton M."/>
        </authorList>
    </citation>
    <scope>NUCLEOTIDE SEQUENCE [LARGE SCALE GENOMIC DNA]</scope>
    <source>
        <strain evidence="2">cv. NJ 8807/NJ 8810</strain>
        <tissue evidence="1">Young leaf</tissue>
    </source>
</reference>
<evidence type="ECO:0000313" key="1">
    <source>
        <dbReference type="EMBL" id="KAH7840498.1"/>
    </source>
</evidence>
<protein>
    <submittedName>
        <fullName evidence="1">Uncharacterized protein</fullName>
    </submittedName>
</protein>
<keyword evidence="2" id="KW-1185">Reference proteome</keyword>
<dbReference type="EMBL" id="CM037160">
    <property type="protein sequence ID" value="KAH7840498.1"/>
    <property type="molecule type" value="Genomic_DNA"/>
</dbReference>
<sequence length="411" mass="45544">MGRGGEGRGGERSGGMGKRKTNDQSVDLHVVLLLLFFVSSLLVGHNGVEEGMGLSDQEEKELEKQLELLNKPPLTTIHTDYGDTIDCVDFYKQPAFDHPLLKNHTFHYQMKPTSLDRGTRDQVSSKFTKPISIGLKDGGCPVGTVPIRRISKEDLIRERFASKMTSLEDSTLGTHYAVVRTRANSDKKFVGAGGEMSLHNPHVDGRQYSAARVKIQNGPDSLETGWRVDPSLYGDTRTRLFIRTDAGQSHCFNTRCPGFVIVRSDIPLDMDFGGVSIRGGESQETQAYISRDQANGNWWLDFGFNSALVGFWPSAIFTGLRDLANYAEWGGEVFSPPGTTTPLMGWGTFPIGTIYWDAYFIQVSVLNEYGQTVDADNVEEFTDNNKLYRVKDLGNQGSDLQYTILYGGPLG</sequence>
<proteinExistence type="predicted"/>
<dbReference type="Proteomes" id="UP000828048">
    <property type="component" value="Chromosome 10"/>
</dbReference>
<comment type="caution">
    <text evidence="1">The sequence shown here is derived from an EMBL/GenBank/DDBJ whole genome shotgun (WGS) entry which is preliminary data.</text>
</comment>
<gene>
    <name evidence="1" type="ORF">Vadar_017720</name>
</gene>
<evidence type="ECO:0000313" key="2">
    <source>
        <dbReference type="Proteomes" id="UP000828048"/>
    </source>
</evidence>
<name>A0ACB7XJD9_9ERIC</name>